<dbReference type="InterPro" id="IPR053139">
    <property type="entry name" value="Surface_bspA-like"/>
</dbReference>
<dbReference type="PANTHER" id="PTHR45661">
    <property type="entry name" value="SURFACE ANTIGEN"/>
    <property type="match status" value="1"/>
</dbReference>
<dbReference type="SUPFAM" id="SSF52058">
    <property type="entry name" value="L domain-like"/>
    <property type="match status" value="1"/>
</dbReference>
<accession>A0ABR2HHL5</accession>
<dbReference type="PANTHER" id="PTHR45661:SF3">
    <property type="entry name" value="IG-LIKE DOMAIN-CONTAINING PROTEIN"/>
    <property type="match status" value="1"/>
</dbReference>
<organism evidence="1 2">
    <name type="scientific">Tritrichomonas musculus</name>
    <dbReference type="NCBI Taxonomy" id="1915356"/>
    <lineage>
        <taxon>Eukaryota</taxon>
        <taxon>Metamonada</taxon>
        <taxon>Parabasalia</taxon>
        <taxon>Tritrichomonadida</taxon>
        <taxon>Tritrichomonadidae</taxon>
        <taxon>Tritrichomonas</taxon>
    </lineage>
</organism>
<evidence type="ECO:0000313" key="1">
    <source>
        <dbReference type="EMBL" id="KAK8847320.1"/>
    </source>
</evidence>
<protein>
    <recommendedName>
        <fullName evidence="3">Leucine-rich repeat domain-containing protein</fullName>
    </recommendedName>
</protein>
<dbReference type="InterPro" id="IPR032675">
    <property type="entry name" value="LRR_dom_sf"/>
</dbReference>
<proteinExistence type="predicted"/>
<dbReference type="InterPro" id="IPR026906">
    <property type="entry name" value="LRR_5"/>
</dbReference>
<dbReference type="EMBL" id="JAPFFF010000028">
    <property type="protein sequence ID" value="KAK8847320.1"/>
    <property type="molecule type" value="Genomic_DNA"/>
</dbReference>
<sequence length="351" mass="40387">MIKKRFKFNGISYILNDDHKVASLINNTELSGDILIPRSIINQNQEYVITSIEEGSFSFSEIKSIQFEDNSELEIIDEKAFYNSSLKSISLPKSVTKISPYSFACCLKLQEFIIPENSKLKVIESNAFFGSPIESIFIPSDLKYSQENWFNGLMKLTKFKVSPKSQSFFNYQDNYILGKNEEDQYYEILLFARRDIIRAAIPSFVEQIAPHSFEFCKSIQKVSFSNDSNLKIIQKYAFSNSALQTITIPKTVLKICEYAFYWCHDFKRVCFDIDSELKIIEKCAFGNSSLESIIIPSKVETIELIAFSNCKNLLAIEIEENSSMKLIVTDTSIETFQAIIFFPVKSKIRFE</sequence>
<reference evidence="1 2" key="1">
    <citation type="submission" date="2024-04" db="EMBL/GenBank/DDBJ databases">
        <title>Tritrichomonas musculus Genome.</title>
        <authorList>
            <person name="Alves-Ferreira E."/>
            <person name="Grigg M."/>
            <person name="Lorenzi H."/>
            <person name="Galac M."/>
        </authorList>
    </citation>
    <scope>NUCLEOTIDE SEQUENCE [LARGE SCALE GENOMIC DNA]</scope>
    <source>
        <strain evidence="1 2">EAF2021</strain>
    </source>
</reference>
<evidence type="ECO:0000313" key="2">
    <source>
        <dbReference type="Proteomes" id="UP001470230"/>
    </source>
</evidence>
<dbReference type="Pfam" id="PF13306">
    <property type="entry name" value="LRR_5"/>
    <property type="match status" value="2"/>
</dbReference>
<dbReference type="Gene3D" id="3.40.50.12480">
    <property type="match status" value="2"/>
</dbReference>
<keyword evidence="2" id="KW-1185">Reference proteome</keyword>
<dbReference type="Proteomes" id="UP001470230">
    <property type="component" value="Unassembled WGS sequence"/>
</dbReference>
<dbReference type="Gene3D" id="3.80.10.10">
    <property type="entry name" value="Ribonuclease Inhibitor"/>
    <property type="match status" value="1"/>
</dbReference>
<name>A0ABR2HHL5_9EUKA</name>
<gene>
    <name evidence="1" type="ORF">M9Y10_019909</name>
</gene>
<comment type="caution">
    <text evidence="1">The sequence shown here is derived from an EMBL/GenBank/DDBJ whole genome shotgun (WGS) entry which is preliminary data.</text>
</comment>
<evidence type="ECO:0008006" key="3">
    <source>
        <dbReference type="Google" id="ProtNLM"/>
    </source>
</evidence>